<evidence type="ECO:0000256" key="5">
    <source>
        <dbReference type="SAM" id="Phobius"/>
    </source>
</evidence>
<gene>
    <name evidence="6" type="ORF">DFR27_0133</name>
</gene>
<dbReference type="InterPro" id="IPR023352">
    <property type="entry name" value="MAPEG-like_dom_sf"/>
</dbReference>
<feature type="transmembrane region" description="Helical" evidence="5">
    <location>
        <begin position="86"/>
        <end position="104"/>
    </location>
</feature>
<dbReference type="OrthoDB" id="5573101at2"/>
<evidence type="ECO:0000313" key="6">
    <source>
        <dbReference type="EMBL" id="RMA82185.1"/>
    </source>
</evidence>
<dbReference type="EMBL" id="REFJ01000001">
    <property type="protein sequence ID" value="RMA82185.1"/>
    <property type="molecule type" value="Genomic_DNA"/>
</dbReference>
<dbReference type="GO" id="GO:0016020">
    <property type="term" value="C:membrane"/>
    <property type="evidence" value="ECO:0007669"/>
    <property type="project" value="UniProtKB-SubCell"/>
</dbReference>
<dbReference type="InterPro" id="IPR001129">
    <property type="entry name" value="Membr-assoc_MAPEG"/>
</dbReference>
<comment type="caution">
    <text evidence="6">The sequence shown here is derived from an EMBL/GenBank/DDBJ whole genome shotgun (WGS) entry which is preliminary data.</text>
</comment>
<keyword evidence="4 5" id="KW-0472">Membrane</keyword>
<evidence type="ECO:0000256" key="3">
    <source>
        <dbReference type="ARBA" id="ARBA00022989"/>
    </source>
</evidence>
<evidence type="ECO:0000256" key="1">
    <source>
        <dbReference type="ARBA" id="ARBA00004370"/>
    </source>
</evidence>
<feature type="transmembrane region" description="Helical" evidence="5">
    <location>
        <begin position="60"/>
        <end position="80"/>
    </location>
</feature>
<protein>
    <recommendedName>
        <fullName evidence="8">MAPEG family protein</fullName>
    </recommendedName>
</protein>
<name>A0A3M0AHZ1_9GAMM</name>
<organism evidence="6 7">
    <name type="scientific">Umboniibacter marinipuniceus</name>
    <dbReference type="NCBI Taxonomy" id="569599"/>
    <lineage>
        <taxon>Bacteria</taxon>
        <taxon>Pseudomonadati</taxon>
        <taxon>Pseudomonadota</taxon>
        <taxon>Gammaproteobacteria</taxon>
        <taxon>Cellvibrionales</taxon>
        <taxon>Cellvibrionaceae</taxon>
        <taxon>Umboniibacter</taxon>
    </lineage>
</organism>
<dbReference type="SUPFAM" id="SSF161084">
    <property type="entry name" value="MAPEG domain-like"/>
    <property type="match status" value="1"/>
</dbReference>
<dbReference type="Proteomes" id="UP000267187">
    <property type="component" value="Unassembled WGS sequence"/>
</dbReference>
<evidence type="ECO:0000256" key="4">
    <source>
        <dbReference type="ARBA" id="ARBA00023136"/>
    </source>
</evidence>
<keyword evidence="3 5" id="KW-1133">Transmembrane helix</keyword>
<keyword evidence="7" id="KW-1185">Reference proteome</keyword>
<proteinExistence type="predicted"/>
<dbReference type="Pfam" id="PF01124">
    <property type="entry name" value="MAPEG"/>
    <property type="match status" value="1"/>
</dbReference>
<dbReference type="AlphaFoldDB" id="A0A3M0AHZ1"/>
<evidence type="ECO:0008006" key="8">
    <source>
        <dbReference type="Google" id="ProtNLM"/>
    </source>
</evidence>
<dbReference type="Gene3D" id="1.20.120.550">
    <property type="entry name" value="Membrane associated eicosanoid/glutathione metabolism-like domain"/>
    <property type="match status" value="1"/>
</dbReference>
<dbReference type="RefSeq" id="WP_121875533.1">
    <property type="nucleotide sequence ID" value="NZ_REFJ01000001.1"/>
</dbReference>
<sequence>MEYALPMLALLTWTTIIWWALLLVRLSEIKAKKLLPHQLNTPEDAKELLSLRQNMLARNFANLLELPLLFYILGALSIILKVESEFSVLLAWLFVGSRVAHSLIHTGYNTVLHRFYAYVLGGLVLTTWVITMLLNTVLL</sequence>
<evidence type="ECO:0000313" key="7">
    <source>
        <dbReference type="Proteomes" id="UP000267187"/>
    </source>
</evidence>
<comment type="subcellular location">
    <subcellularLocation>
        <location evidence="1">Membrane</location>
    </subcellularLocation>
</comment>
<accession>A0A3M0AHZ1</accession>
<evidence type="ECO:0000256" key="2">
    <source>
        <dbReference type="ARBA" id="ARBA00022692"/>
    </source>
</evidence>
<feature type="transmembrane region" description="Helical" evidence="5">
    <location>
        <begin position="116"/>
        <end position="138"/>
    </location>
</feature>
<reference evidence="6 7" key="1">
    <citation type="submission" date="2018-10" db="EMBL/GenBank/DDBJ databases">
        <title>Genomic Encyclopedia of Type Strains, Phase IV (KMG-IV): sequencing the most valuable type-strain genomes for metagenomic binning, comparative biology and taxonomic classification.</title>
        <authorList>
            <person name="Goeker M."/>
        </authorList>
    </citation>
    <scope>NUCLEOTIDE SEQUENCE [LARGE SCALE GENOMIC DNA]</scope>
    <source>
        <strain evidence="6 7">DSM 25080</strain>
    </source>
</reference>
<feature type="transmembrane region" description="Helical" evidence="5">
    <location>
        <begin position="6"/>
        <end position="24"/>
    </location>
</feature>
<keyword evidence="2 5" id="KW-0812">Transmembrane</keyword>